<accession>A0A553ZK56</accession>
<feature type="region of interest" description="Disordered" evidence="1">
    <location>
        <begin position="76"/>
        <end position="106"/>
    </location>
</feature>
<dbReference type="AlphaFoldDB" id="A0A553ZK56"/>
<evidence type="ECO:0000313" key="2">
    <source>
        <dbReference type="EMBL" id="TSB41859.1"/>
    </source>
</evidence>
<name>A0A553ZK56_9ACTN</name>
<reference evidence="2 3" key="1">
    <citation type="submission" date="2019-07" db="EMBL/GenBank/DDBJ databases">
        <title>Draft genome for Streptomyces benahoarensis MZ03-48.</title>
        <authorList>
            <person name="Gonzalez-Pimentel J.L."/>
        </authorList>
    </citation>
    <scope>NUCLEOTIDE SEQUENCE [LARGE SCALE GENOMIC DNA]</scope>
    <source>
        <strain evidence="2 3">MZ03-48</strain>
    </source>
</reference>
<protein>
    <submittedName>
        <fullName evidence="2">Uncharacterized protein</fullName>
    </submittedName>
</protein>
<sequence length="118" mass="12786">MVNDRSRKGSWRALTKDSVHAGSRLGHAWYDDNHRTTKILELRQLSYNPGSNGCQPLDQELPRAPSWARHAARELSGEVHVPPPVSPAAGPGHGRRTAAGGGCGSAHRSRVITVTFMT</sequence>
<dbReference type="EMBL" id="VKLS01000106">
    <property type="protein sequence ID" value="TSB41859.1"/>
    <property type="molecule type" value="Genomic_DNA"/>
</dbReference>
<evidence type="ECO:0000256" key="1">
    <source>
        <dbReference type="SAM" id="MobiDB-lite"/>
    </source>
</evidence>
<keyword evidence="3" id="KW-1185">Reference proteome</keyword>
<evidence type="ECO:0000313" key="3">
    <source>
        <dbReference type="Proteomes" id="UP000320888"/>
    </source>
</evidence>
<comment type="caution">
    <text evidence="2">The sequence shown here is derived from an EMBL/GenBank/DDBJ whole genome shotgun (WGS) entry which is preliminary data.</text>
</comment>
<organism evidence="2 3">
    <name type="scientific">Streptomyces benahoarensis</name>
    <dbReference type="NCBI Taxonomy" id="2595054"/>
    <lineage>
        <taxon>Bacteria</taxon>
        <taxon>Bacillati</taxon>
        <taxon>Actinomycetota</taxon>
        <taxon>Actinomycetes</taxon>
        <taxon>Kitasatosporales</taxon>
        <taxon>Streptomycetaceae</taxon>
        <taxon>Streptomyces</taxon>
    </lineage>
</organism>
<proteinExistence type="predicted"/>
<dbReference type="Proteomes" id="UP000320888">
    <property type="component" value="Unassembled WGS sequence"/>
</dbReference>
<gene>
    <name evidence="2" type="ORF">FNZ23_11630</name>
</gene>